<feature type="transmembrane region" description="Helical" evidence="6">
    <location>
        <begin position="206"/>
        <end position="228"/>
    </location>
</feature>
<keyword evidence="4 6" id="KW-1133">Transmembrane helix</keyword>
<feature type="transmembrane region" description="Helical" evidence="6">
    <location>
        <begin position="272"/>
        <end position="291"/>
    </location>
</feature>
<organism evidence="8 9">
    <name type="scientific">Clostridium aciditolerans</name>
    <dbReference type="NCBI Taxonomy" id="339861"/>
    <lineage>
        <taxon>Bacteria</taxon>
        <taxon>Bacillati</taxon>
        <taxon>Bacillota</taxon>
        <taxon>Clostridia</taxon>
        <taxon>Eubacteriales</taxon>
        <taxon>Clostridiaceae</taxon>
        <taxon>Clostridium</taxon>
    </lineage>
</organism>
<comment type="subcellular location">
    <subcellularLocation>
        <location evidence="1">Cell membrane</location>
        <topology evidence="1">Multi-pass membrane protein</topology>
    </subcellularLocation>
</comment>
<evidence type="ECO:0000313" key="9">
    <source>
        <dbReference type="Proteomes" id="UP000622687"/>
    </source>
</evidence>
<dbReference type="Gene3D" id="1.20.1250.20">
    <property type="entry name" value="MFS general substrate transporter like domains"/>
    <property type="match status" value="1"/>
</dbReference>
<feature type="transmembrane region" description="Helical" evidence="6">
    <location>
        <begin position="297"/>
        <end position="318"/>
    </location>
</feature>
<dbReference type="AlphaFoldDB" id="A0A934I105"/>
<feature type="transmembrane region" description="Helical" evidence="6">
    <location>
        <begin position="43"/>
        <end position="63"/>
    </location>
</feature>
<dbReference type="InterPro" id="IPR036259">
    <property type="entry name" value="MFS_trans_sf"/>
</dbReference>
<evidence type="ECO:0000256" key="6">
    <source>
        <dbReference type="SAM" id="Phobius"/>
    </source>
</evidence>
<feature type="transmembrane region" description="Helical" evidence="6">
    <location>
        <begin position="132"/>
        <end position="153"/>
    </location>
</feature>
<feature type="transmembrane region" description="Helical" evidence="6">
    <location>
        <begin position="338"/>
        <end position="355"/>
    </location>
</feature>
<evidence type="ECO:0000256" key="1">
    <source>
        <dbReference type="ARBA" id="ARBA00004651"/>
    </source>
</evidence>
<name>A0A934I105_9CLOT</name>
<dbReference type="InterPro" id="IPR052524">
    <property type="entry name" value="MFS_Cyanate_Porter"/>
</dbReference>
<dbReference type="InterPro" id="IPR020846">
    <property type="entry name" value="MFS_dom"/>
</dbReference>
<evidence type="ECO:0000256" key="5">
    <source>
        <dbReference type="ARBA" id="ARBA00023136"/>
    </source>
</evidence>
<comment type="caution">
    <text evidence="8">The sequence shown here is derived from an EMBL/GenBank/DDBJ whole genome shotgun (WGS) entry which is preliminary data.</text>
</comment>
<feature type="transmembrane region" description="Helical" evidence="6">
    <location>
        <begin position="165"/>
        <end position="185"/>
    </location>
</feature>
<dbReference type="EMBL" id="JAEEGB010000035">
    <property type="protein sequence ID" value="MBI6874854.1"/>
    <property type="molecule type" value="Genomic_DNA"/>
</dbReference>
<dbReference type="PROSITE" id="PS50850">
    <property type="entry name" value="MFS"/>
    <property type="match status" value="1"/>
</dbReference>
<dbReference type="SUPFAM" id="SSF103473">
    <property type="entry name" value="MFS general substrate transporter"/>
    <property type="match status" value="1"/>
</dbReference>
<evidence type="ECO:0000256" key="3">
    <source>
        <dbReference type="ARBA" id="ARBA00022692"/>
    </source>
</evidence>
<evidence type="ECO:0000313" key="8">
    <source>
        <dbReference type="EMBL" id="MBI6874854.1"/>
    </source>
</evidence>
<protein>
    <submittedName>
        <fullName evidence="8">MFS transporter</fullName>
    </submittedName>
</protein>
<dbReference type="GO" id="GO:0005886">
    <property type="term" value="C:plasma membrane"/>
    <property type="evidence" value="ECO:0007669"/>
    <property type="project" value="UniProtKB-SubCell"/>
</dbReference>
<dbReference type="InterPro" id="IPR011701">
    <property type="entry name" value="MFS"/>
</dbReference>
<sequence length="388" mass="41370">MNKKRNILLILAIVFTAFNLRSPITGVGSLVSAIKTELNLSVSSAGIITTIPLITFAIASPFISGLSKKFSAGQLMIYSLITLAFGIVVRSYTGTAGLFIGTAIIGTGIAVGNVLLPSIIKSQYPDKVGMMTSIYTTSMTIFAGLSSGISVPLATKAGLGWKNALAVWLILAVITIAIWILQRNLQLEDKKAYKEAPKKNMYKSSVAWSVTLYMGTQSLLFYCFVAWLPTILQAKGIHTETAGYYASAYQFMGIPASFSVPLLAVRKRNQKAIAGIISFVYALGLMLFLFADNPILIAVSVLICGFCSGACISLAMSFIGLRSCGAQEAASLSGMSQAMGYLLAAVGPFIMGVIFDICHSWNVPIICLIVMAVFLLAISLKAGEERTV</sequence>
<evidence type="ECO:0000259" key="7">
    <source>
        <dbReference type="PROSITE" id="PS50850"/>
    </source>
</evidence>
<evidence type="ECO:0000256" key="2">
    <source>
        <dbReference type="ARBA" id="ARBA00022448"/>
    </source>
</evidence>
<dbReference type="Pfam" id="PF07690">
    <property type="entry name" value="MFS_1"/>
    <property type="match status" value="1"/>
</dbReference>
<feature type="transmembrane region" description="Helical" evidence="6">
    <location>
        <begin position="75"/>
        <end position="92"/>
    </location>
</feature>
<dbReference type="PANTHER" id="PTHR23523">
    <property type="match status" value="1"/>
</dbReference>
<dbReference type="CDD" id="cd17339">
    <property type="entry name" value="MFS_NIMT_CynX_like"/>
    <property type="match status" value="1"/>
</dbReference>
<keyword evidence="2" id="KW-0813">Transport</keyword>
<dbReference type="PANTHER" id="PTHR23523:SF2">
    <property type="entry name" value="2-NITROIMIDAZOLE TRANSPORTER"/>
    <property type="match status" value="1"/>
</dbReference>
<feature type="domain" description="Major facilitator superfamily (MFS) profile" evidence="7">
    <location>
        <begin position="7"/>
        <end position="386"/>
    </location>
</feature>
<accession>A0A934I105</accession>
<reference evidence="8" key="1">
    <citation type="submission" date="2020-12" db="EMBL/GenBank/DDBJ databases">
        <title>Clostridium thailandense sp. nov., a novel acetogenic bacterium isolated from peat land soil in Thailand.</title>
        <authorList>
            <person name="Chaikitkaew S."/>
            <person name="Birkeland N.K."/>
        </authorList>
    </citation>
    <scope>NUCLEOTIDE SEQUENCE</scope>
    <source>
        <strain evidence="8">DSM 17425</strain>
    </source>
</reference>
<keyword evidence="9" id="KW-1185">Reference proteome</keyword>
<dbReference type="Proteomes" id="UP000622687">
    <property type="component" value="Unassembled WGS sequence"/>
</dbReference>
<dbReference type="RefSeq" id="WP_211144229.1">
    <property type="nucleotide sequence ID" value="NZ_JAEEGB010000035.1"/>
</dbReference>
<gene>
    <name evidence="8" type="ORF">I6U51_19465</name>
</gene>
<evidence type="ECO:0000256" key="4">
    <source>
        <dbReference type="ARBA" id="ARBA00022989"/>
    </source>
</evidence>
<feature type="transmembrane region" description="Helical" evidence="6">
    <location>
        <begin position="98"/>
        <end position="120"/>
    </location>
</feature>
<feature type="transmembrane region" description="Helical" evidence="6">
    <location>
        <begin position="361"/>
        <end position="380"/>
    </location>
</feature>
<keyword evidence="3 6" id="KW-0812">Transmembrane</keyword>
<keyword evidence="5 6" id="KW-0472">Membrane</keyword>
<dbReference type="GO" id="GO:0022857">
    <property type="term" value="F:transmembrane transporter activity"/>
    <property type="evidence" value="ECO:0007669"/>
    <property type="project" value="InterPro"/>
</dbReference>
<feature type="transmembrane region" description="Helical" evidence="6">
    <location>
        <begin position="248"/>
        <end position="265"/>
    </location>
</feature>
<proteinExistence type="predicted"/>